<accession>L8Y0W0</accession>
<dbReference type="Proteomes" id="UP000011518">
    <property type="component" value="Unassembled WGS sequence"/>
</dbReference>
<dbReference type="GO" id="GO:0042157">
    <property type="term" value="P:lipoprotein metabolic process"/>
    <property type="evidence" value="ECO:0007669"/>
    <property type="project" value="InterPro"/>
</dbReference>
<reference evidence="5" key="1">
    <citation type="submission" date="2012-07" db="EMBL/GenBank/DDBJ databases">
        <title>Genome of the Chinese tree shrew, a rising model animal genetically related to primates.</title>
        <authorList>
            <person name="Zhang G."/>
            <person name="Fan Y."/>
            <person name="Yao Y."/>
            <person name="Huang Z."/>
        </authorList>
    </citation>
    <scope>NUCLEOTIDE SEQUENCE [LARGE SCALE GENOMIC DNA]</scope>
</reference>
<feature type="chain" id="PRO_5003998097" evidence="3">
    <location>
        <begin position="19"/>
        <end position="205"/>
    </location>
</feature>
<keyword evidence="3" id="KW-0732">Signal</keyword>
<dbReference type="GO" id="GO:0006869">
    <property type="term" value="P:lipid transport"/>
    <property type="evidence" value="ECO:0007669"/>
    <property type="project" value="InterPro"/>
</dbReference>
<evidence type="ECO:0000256" key="3">
    <source>
        <dbReference type="SAM" id="SignalP"/>
    </source>
</evidence>
<dbReference type="AlphaFoldDB" id="L8Y0W0"/>
<evidence type="ECO:0000313" key="4">
    <source>
        <dbReference type="EMBL" id="ELV09953.1"/>
    </source>
</evidence>
<name>L8Y0W0_TUPCH</name>
<organism evidence="4 5">
    <name type="scientific">Tupaia chinensis</name>
    <name type="common">Chinese tree shrew</name>
    <name type="synonym">Tupaia belangeri chinensis</name>
    <dbReference type="NCBI Taxonomy" id="246437"/>
    <lineage>
        <taxon>Eukaryota</taxon>
        <taxon>Metazoa</taxon>
        <taxon>Chordata</taxon>
        <taxon>Craniata</taxon>
        <taxon>Vertebrata</taxon>
        <taxon>Euteleostomi</taxon>
        <taxon>Mammalia</taxon>
        <taxon>Eutheria</taxon>
        <taxon>Euarchontoglires</taxon>
        <taxon>Scandentia</taxon>
        <taxon>Tupaiidae</taxon>
        <taxon>Tupaia</taxon>
    </lineage>
</organism>
<feature type="non-terminal residue" evidence="4">
    <location>
        <position position="1"/>
    </location>
</feature>
<feature type="coiled-coil region" evidence="2">
    <location>
        <begin position="168"/>
        <end position="202"/>
    </location>
</feature>
<protein>
    <submittedName>
        <fullName evidence="4">Apolipoprotein L3</fullName>
    </submittedName>
</protein>
<dbReference type="InParanoid" id="L8Y0W0"/>
<dbReference type="EMBL" id="KB369031">
    <property type="protein sequence ID" value="ELV09953.1"/>
    <property type="molecule type" value="Genomic_DNA"/>
</dbReference>
<keyword evidence="5" id="KW-1185">Reference proteome</keyword>
<dbReference type="Pfam" id="PF05461">
    <property type="entry name" value="ApoL"/>
    <property type="match status" value="1"/>
</dbReference>
<keyword evidence="4" id="KW-0449">Lipoprotein</keyword>
<dbReference type="GO" id="GO:0005576">
    <property type="term" value="C:extracellular region"/>
    <property type="evidence" value="ECO:0007669"/>
    <property type="project" value="InterPro"/>
</dbReference>
<dbReference type="STRING" id="246437.L8Y0W0"/>
<dbReference type="eggNOG" id="ENOG502RZGU">
    <property type="taxonomic scope" value="Eukaryota"/>
</dbReference>
<reference evidence="5" key="2">
    <citation type="journal article" date="2013" name="Nat. Commun.">
        <title>Genome of the Chinese tree shrew.</title>
        <authorList>
            <person name="Fan Y."/>
            <person name="Huang Z.Y."/>
            <person name="Cao C.C."/>
            <person name="Chen C.S."/>
            <person name="Chen Y.X."/>
            <person name="Fan D.D."/>
            <person name="He J."/>
            <person name="Hou H.L."/>
            <person name="Hu L."/>
            <person name="Hu X.T."/>
            <person name="Jiang X.T."/>
            <person name="Lai R."/>
            <person name="Lang Y.S."/>
            <person name="Liang B."/>
            <person name="Liao S.G."/>
            <person name="Mu D."/>
            <person name="Ma Y.Y."/>
            <person name="Niu Y.Y."/>
            <person name="Sun X.Q."/>
            <person name="Xia J.Q."/>
            <person name="Xiao J."/>
            <person name="Xiong Z.Q."/>
            <person name="Xu L."/>
            <person name="Yang L."/>
            <person name="Zhang Y."/>
            <person name="Zhao W."/>
            <person name="Zhao X.D."/>
            <person name="Zheng Y.T."/>
            <person name="Zhou J.M."/>
            <person name="Zhu Y.B."/>
            <person name="Zhang G.J."/>
            <person name="Wang J."/>
            <person name="Yao Y.G."/>
        </authorList>
    </citation>
    <scope>NUCLEOTIDE SEQUENCE [LARGE SCALE GENOMIC DNA]</scope>
</reference>
<dbReference type="InterPro" id="IPR008405">
    <property type="entry name" value="ApoL"/>
</dbReference>
<sequence>ILGLALAPVTAGTSLVLSATGMGLGAAAAVTGVSTSIVEHVNTVSANAEASRLMATRCDKGQVVRAVRQSTVKVLSLTKNCKEVLRGMEKNINAIRIAKANPQLVANAKRLMDSGRISARSGRQVQKAFGGTTLAMTRGARITGVATTGIFLLMDVVSLVKESIHLHKGAKTESAEGLRQQAQELESKLEELTHIHDLLQAGLTQ</sequence>
<dbReference type="PANTHER" id="PTHR14096">
    <property type="entry name" value="APOLIPOPROTEIN L"/>
    <property type="match status" value="1"/>
</dbReference>
<evidence type="ECO:0000256" key="1">
    <source>
        <dbReference type="ARBA" id="ARBA00010090"/>
    </source>
</evidence>
<keyword evidence="2" id="KW-0175">Coiled coil</keyword>
<proteinExistence type="inferred from homology"/>
<dbReference type="PANTHER" id="PTHR14096:SF27">
    <property type="entry name" value="APOLIPOPROTEIN L2"/>
    <property type="match status" value="1"/>
</dbReference>
<dbReference type="GO" id="GO:0008289">
    <property type="term" value="F:lipid binding"/>
    <property type="evidence" value="ECO:0007669"/>
    <property type="project" value="InterPro"/>
</dbReference>
<gene>
    <name evidence="4" type="ORF">TREES_T100002352</name>
</gene>
<feature type="signal peptide" evidence="3">
    <location>
        <begin position="1"/>
        <end position="18"/>
    </location>
</feature>
<comment type="similarity">
    <text evidence="1">Belongs to the apolipoprotein L family.</text>
</comment>
<dbReference type="GO" id="GO:0016020">
    <property type="term" value="C:membrane"/>
    <property type="evidence" value="ECO:0007669"/>
    <property type="project" value="TreeGrafter"/>
</dbReference>
<evidence type="ECO:0000256" key="2">
    <source>
        <dbReference type="SAM" id="Coils"/>
    </source>
</evidence>
<evidence type="ECO:0000313" key="5">
    <source>
        <dbReference type="Proteomes" id="UP000011518"/>
    </source>
</evidence>